<dbReference type="OrthoDB" id="6509975at2759"/>
<dbReference type="AlphaFoldDB" id="A0A1G4JE62"/>
<feature type="active site" description="Nucleophile" evidence="6">
    <location>
        <position position="80"/>
    </location>
</feature>
<feature type="chain" id="PRO_5009236003" description="acid phosphatase" evidence="8">
    <location>
        <begin position="17"/>
        <end position="472"/>
    </location>
</feature>
<gene>
    <name evidence="9" type="ORF">LAME_0E00166G</name>
</gene>
<dbReference type="InterPro" id="IPR016274">
    <property type="entry name" value="Histidine_acid_Pase_euk"/>
</dbReference>
<dbReference type="GO" id="GO:0009277">
    <property type="term" value="C:fungal-type cell wall"/>
    <property type="evidence" value="ECO:0007669"/>
    <property type="project" value="TreeGrafter"/>
</dbReference>
<feature type="disulfide bond" evidence="7">
    <location>
        <begin position="413"/>
        <end position="421"/>
    </location>
</feature>
<keyword evidence="5" id="KW-0325">Glycoprotein</keyword>
<comment type="similarity">
    <text evidence="2">Belongs to the histidine acid phosphatase family.</text>
</comment>
<sequence>MYSLPFILLAAALAKAAPTSTEQYQETISTADVSKIGTQEDVFPYLAGAAPHFDYPLSYGIPKDVPEQCTLQQVQLFARHGERYPTKKVGSKILETYYKMTNYSSGLSGSLSFIDDDYEFFLPDSKNFEELTTWKNTLDPINPYTGEWDAQKHAREFMHQYGELLENTTSLPIFTSNSKRVHDTAKYFGAALGDKFNVSLQIIDEDPSSGANTLTPIKSCTVYNESEKADVYSKFSSKYLANIADRLNSENKGLNMTKSDATHLFSWCAFEINVKGYSNMCDVFTPEELAYYAYNDDMTSYYYHGPGNSLGPTVGGVNFNASLQLLKQHDQLDNKVWLSFTHDTNIVNYLGAIGIFDPGHAMPVDYVPIKEHIYHKSWMVPQGARIYTQVYQCSNQSYVRYVANDGVIPIEKCSSGPGFSCELNNFVDYAESRLNATNYVSDCKINTTSNQTSLTFYWDYEHTTYNASLIKK</sequence>
<dbReference type="PROSITE" id="PS00778">
    <property type="entry name" value="HIS_ACID_PHOSPHAT_2"/>
    <property type="match status" value="1"/>
</dbReference>
<dbReference type="EC" id="3.1.3.2" evidence="3"/>
<evidence type="ECO:0000256" key="5">
    <source>
        <dbReference type="ARBA" id="ARBA00023180"/>
    </source>
</evidence>
<evidence type="ECO:0000256" key="3">
    <source>
        <dbReference type="ARBA" id="ARBA00012646"/>
    </source>
</evidence>
<keyword evidence="7" id="KW-1015">Disulfide bond</keyword>
<dbReference type="InterPro" id="IPR029033">
    <property type="entry name" value="His_PPase_superfam"/>
</dbReference>
<dbReference type="Proteomes" id="UP000191144">
    <property type="component" value="Chromosome E"/>
</dbReference>
<dbReference type="PANTHER" id="PTHR20963">
    <property type="entry name" value="MULTIPLE INOSITOL POLYPHOSPHATE PHOSPHATASE-RELATED"/>
    <property type="match status" value="1"/>
</dbReference>
<evidence type="ECO:0000256" key="7">
    <source>
        <dbReference type="PIRSR" id="PIRSR000894-2"/>
    </source>
</evidence>
<evidence type="ECO:0000256" key="6">
    <source>
        <dbReference type="PIRSR" id="PIRSR000894-1"/>
    </source>
</evidence>
<dbReference type="InterPro" id="IPR033379">
    <property type="entry name" value="Acid_Pase_AS"/>
</dbReference>
<feature type="active site" description="Proton donor" evidence="6">
    <location>
        <position position="343"/>
    </location>
</feature>
<evidence type="ECO:0000256" key="4">
    <source>
        <dbReference type="ARBA" id="ARBA00022801"/>
    </source>
</evidence>
<dbReference type="GO" id="GO:0003993">
    <property type="term" value="F:acid phosphatase activity"/>
    <property type="evidence" value="ECO:0007669"/>
    <property type="project" value="UniProtKB-EC"/>
</dbReference>
<keyword evidence="10" id="KW-1185">Reference proteome</keyword>
<feature type="signal peptide" evidence="8">
    <location>
        <begin position="1"/>
        <end position="16"/>
    </location>
</feature>
<feature type="disulfide bond" evidence="7">
    <location>
        <begin position="268"/>
        <end position="281"/>
    </location>
</feature>
<dbReference type="SUPFAM" id="SSF53254">
    <property type="entry name" value="Phosphoglycerate mutase-like"/>
    <property type="match status" value="1"/>
</dbReference>
<dbReference type="Pfam" id="PF00328">
    <property type="entry name" value="His_Phos_2"/>
    <property type="match status" value="1"/>
</dbReference>
<name>A0A1G4JE62_9SACH</name>
<evidence type="ECO:0000256" key="2">
    <source>
        <dbReference type="ARBA" id="ARBA00005375"/>
    </source>
</evidence>
<dbReference type="Gene3D" id="3.40.50.1240">
    <property type="entry name" value="Phosphoglycerate mutase-like"/>
    <property type="match status" value="1"/>
</dbReference>
<dbReference type="PANTHER" id="PTHR20963:SF18">
    <property type="entry name" value="ACID PHOSPHATASE PHO11-RELATED"/>
    <property type="match status" value="1"/>
</dbReference>
<reference evidence="10" key="1">
    <citation type="submission" date="2016-03" db="EMBL/GenBank/DDBJ databases">
        <authorList>
            <person name="Devillers Hugo."/>
        </authorList>
    </citation>
    <scope>NUCLEOTIDE SEQUENCE [LARGE SCALE GENOMIC DNA]</scope>
</reference>
<dbReference type="CDD" id="cd07061">
    <property type="entry name" value="HP_HAP_like"/>
    <property type="match status" value="1"/>
</dbReference>
<proteinExistence type="inferred from homology"/>
<accession>A0A1G4JE62</accession>
<feature type="disulfide bond" evidence="7">
    <location>
        <begin position="69"/>
        <end position="393"/>
    </location>
</feature>
<evidence type="ECO:0000256" key="1">
    <source>
        <dbReference type="ARBA" id="ARBA00000032"/>
    </source>
</evidence>
<dbReference type="EMBL" id="LT598481">
    <property type="protein sequence ID" value="SCU88512.1"/>
    <property type="molecule type" value="Genomic_DNA"/>
</dbReference>
<keyword evidence="4" id="KW-0378">Hydrolase</keyword>
<keyword evidence="8" id="KW-0732">Signal</keyword>
<protein>
    <recommendedName>
        <fullName evidence="3">acid phosphatase</fullName>
        <ecNumber evidence="3">3.1.3.2</ecNumber>
    </recommendedName>
</protein>
<dbReference type="InterPro" id="IPR000560">
    <property type="entry name" value="His_Pase_clade-2"/>
</dbReference>
<evidence type="ECO:0000313" key="10">
    <source>
        <dbReference type="Proteomes" id="UP000191144"/>
    </source>
</evidence>
<comment type="catalytic activity">
    <reaction evidence="1">
        <text>a phosphate monoester + H2O = an alcohol + phosphate</text>
        <dbReference type="Rhea" id="RHEA:15017"/>
        <dbReference type="ChEBI" id="CHEBI:15377"/>
        <dbReference type="ChEBI" id="CHEBI:30879"/>
        <dbReference type="ChEBI" id="CHEBI:43474"/>
        <dbReference type="ChEBI" id="CHEBI:67140"/>
        <dbReference type="EC" id="3.1.3.2"/>
    </reaction>
</comment>
<evidence type="ECO:0000313" key="9">
    <source>
        <dbReference type="EMBL" id="SCU88512.1"/>
    </source>
</evidence>
<organism evidence="9 10">
    <name type="scientific">Lachancea meyersii CBS 8951</name>
    <dbReference type="NCBI Taxonomy" id="1266667"/>
    <lineage>
        <taxon>Eukaryota</taxon>
        <taxon>Fungi</taxon>
        <taxon>Dikarya</taxon>
        <taxon>Ascomycota</taxon>
        <taxon>Saccharomycotina</taxon>
        <taxon>Saccharomycetes</taxon>
        <taxon>Saccharomycetales</taxon>
        <taxon>Saccharomycetaceae</taxon>
        <taxon>Lachancea</taxon>
    </lineage>
</organism>
<dbReference type="PIRSF" id="PIRSF000894">
    <property type="entry name" value="Acid_phosphatase"/>
    <property type="match status" value="1"/>
</dbReference>
<evidence type="ECO:0000256" key="8">
    <source>
        <dbReference type="SAM" id="SignalP"/>
    </source>
</evidence>